<evidence type="ECO:0000313" key="13">
    <source>
        <dbReference type="Proteomes" id="UP000198901"/>
    </source>
</evidence>
<evidence type="ECO:0000259" key="11">
    <source>
        <dbReference type="Pfam" id="PF14905"/>
    </source>
</evidence>
<comment type="subcellular location">
    <subcellularLocation>
        <location evidence="1 8">Cell outer membrane</location>
        <topology evidence="1 8">Multi-pass membrane protein</topology>
    </subcellularLocation>
</comment>
<accession>A0A1G9N247</accession>
<evidence type="ECO:0000256" key="6">
    <source>
        <dbReference type="ARBA" id="ARBA00023136"/>
    </source>
</evidence>
<dbReference type="GO" id="GO:0009279">
    <property type="term" value="C:cell outer membrane"/>
    <property type="evidence" value="ECO:0007669"/>
    <property type="project" value="UniProtKB-SubCell"/>
</dbReference>
<dbReference type="GO" id="GO:0044718">
    <property type="term" value="P:siderophore transmembrane transport"/>
    <property type="evidence" value="ECO:0007669"/>
    <property type="project" value="TreeGrafter"/>
</dbReference>
<dbReference type="STRING" id="563176.SAMN04488090_1823"/>
<keyword evidence="4 8" id="KW-0812">Transmembrane</keyword>
<feature type="compositionally biased region" description="Gly residues" evidence="9">
    <location>
        <begin position="887"/>
        <end position="899"/>
    </location>
</feature>
<keyword evidence="13" id="KW-1185">Reference proteome</keyword>
<dbReference type="GO" id="GO:0015344">
    <property type="term" value="F:siderophore uptake transmembrane transporter activity"/>
    <property type="evidence" value="ECO:0007669"/>
    <property type="project" value="TreeGrafter"/>
</dbReference>
<protein>
    <submittedName>
        <fullName evidence="12">Outer membrane receptor for ferrienterochelin and colicins</fullName>
    </submittedName>
</protein>
<dbReference type="Gene3D" id="2.40.170.20">
    <property type="entry name" value="TonB-dependent receptor, beta-barrel domain"/>
    <property type="match status" value="1"/>
</dbReference>
<feature type="signal peptide" evidence="10">
    <location>
        <begin position="1"/>
        <end position="27"/>
    </location>
</feature>
<reference evidence="12 13" key="1">
    <citation type="submission" date="2016-10" db="EMBL/GenBank/DDBJ databases">
        <authorList>
            <person name="de Groot N.N."/>
        </authorList>
    </citation>
    <scope>NUCLEOTIDE SEQUENCE [LARGE SCALE GENOMIC DNA]</scope>
    <source>
        <strain evidence="12 13">DSM 21668</strain>
    </source>
</reference>
<dbReference type="Proteomes" id="UP000198901">
    <property type="component" value="Unassembled WGS sequence"/>
</dbReference>
<evidence type="ECO:0000256" key="7">
    <source>
        <dbReference type="ARBA" id="ARBA00023237"/>
    </source>
</evidence>
<dbReference type="InterPro" id="IPR041700">
    <property type="entry name" value="OMP_b-brl_3"/>
</dbReference>
<dbReference type="InterPro" id="IPR013784">
    <property type="entry name" value="Carb-bd-like_fold"/>
</dbReference>
<keyword evidence="2 8" id="KW-0813">Transport</keyword>
<dbReference type="GO" id="GO:0030246">
    <property type="term" value="F:carbohydrate binding"/>
    <property type="evidence" value="ECO:0007669"/>
    <property type="project" value="InterPro"/>
</dbReference>
<keyword evidence="3 8" id="KW-1134">Transmembrane beta strand</keyword>
<dbReference type="EMBL" id="FNGS01000003">
    <property type="protein sequence ID" value="SDL80197.1"/>
    <property type="molecule type" value="Genomic_DNA"/>
</dbReference>
<feature type="domain" description="Outer membrane protein beta-barrel" evidence="11">
    <location>
        <begin position="412"/>
        <end position="838"/>
    </location>
</feature>
<dbReference type="PANTHER" id="PTHR30069:SF29">
    <property type="entry name" value="HEMOGLOBIN AND HEMOGLOBIN-HAPTOGLOBIN-BINDING PROTEIN 1-RELATED"/>
    <property type="match status" value="1"/>
</dbReference>
<feature type="compositionally biased region" description="Polar residues" evidence="9">
    <location>
        <begin position="872"/>
        <end position="882"/>
    </location>
</feature>
<dbReference type="InterPro" id="IPR037066">
    <property type="entry name" value="Plug_dom_sf"/>
</dbReference>
<comment type="similarity">
    <text evidence="8">Belongs to the TonB-dependent receptor family.</text>
</comment>
<evidence type="ECO:0000256" key="4">
    <source>
        <dbReference type="ARBA" id="ARBA00022692"/>
    </source>
</evidence>
<keyword evidence="12" id="KW-0675">Receptor</keyword>
<name>A0A1G9N247_9BACT</name>
<feature type="region of interest" description="Disordered" evidence="9">
    <location>
        <begin position="843"/>
        <end position="899"/>
    </location>
</feature>
<dbReference type="Pfam" id="PF14905">
    <property type="entry name" value="OMP_b-brl_3"/>
    <property type="match status" value="1"/>
</dbReference>
<evidence type="ECO:0000256" key="1">
    <source>
        <dbReference type="ARBA" id="ARBA00004571"/>
    </source>
</evidence>
<dbReference type="Gene3D" id="2.170.130.10">
    <property type="entry name" value="TonB-dependent receptor, plug domain"/>
    <property type="match status" value="1"/>
</dbReference>
<organism evidence="12 13">
    <name type="scientific">Siphonobacter aquaeclarae</name>
    <dbReference type="NCBI Taxonomy" id="563176"/>
    <lineage>
        <taxon>Bacteria</taxon>
        <taxon>Pseudomonadati</taxon>
        <taxon>Bacteroidota</taxon>
        <taxon>Cytophagia</taxon>
        <taxon>Cytophagales</taxon>
        <taxon>Cytophagaceae</taxon>
        <taxon>Siphonobacter</taxon>
    </lineage>
</organism>
<proteinExistence type="inferred from homology"/>
<evidence type="ECO:0000256" key="2">
    <source>
        <dbReference type="ARBA" id="ARBA00022448"/>
    </source>
</evidence>
<keyword evidence="5 10" id="KW-0732">Signal</keyword>
<evidence type="ECO:0000256" key="8">
    <source>
        <dbReference type="PROSITE-ProRule" id="PRU01360"/>
    </source>
</evidence>
<feature type="chain" id="PRO_5011661323" evidence="10">
    <location>
        <begin position="28"/>
        <end position="899"/>
    </location>
</feature>
<dbReference type="InterPro" id="IPR039426">
    <property type="entry name" value="TonB-dep_rcpt-like"/>
</dbReference>
<gene>
    <name evidence="12" type="ORF">SAMN04488090_1823</name>
</gene>
<evidence type="ECO:0000256" key="10">
    <source>
        <dbReference type="SAM" id="SignalP"/>
    </source>
</evidence>
<dbReference type="AlphaFoldDB" id="A0A1G9N247"/>
<dbReference type="InterPro" id="IPR036942">
    <property type="entry name" value="Beta-barrel_TonB_sf"/>
</dbReference>
<evidence type="ECO:0000256" key="5">
    <source>
        <dbReference type="ARBA" id="ARBA00022729"/>
    </source>
</evidence>
<evidence type="ECO:0000256" key="3">
    <source>
        <dbReference type="ARBA" id="ARBA00022452"/>
    </source>
</evidence>
<evidence type="ECO:0000256" key="9">
    <source>
        <dbReference type="SAM" id="MobiDB-lite"/>
    </source>
</evidence>
<sequence length="899" mass="97690">MITFLQRAVKQIICSVFLVVAAGPVFAQFPGGMPGGGNQRPAAIPGTATDQTPRGNSKITGFVVDSSVTKAVEFASIALYTKVTNKAVDGTVADDKGKFTLNRVAPGEYKLMLTFIGFKTKTINDVKVVKGEDLDLGVIKLSPEVKTLNEVTVTGQKEVIEEKVDRLVFNADRDIAAKGGDATEILRKVPMLSVDLDGNVQLRGSANVRVLINGKPSTIVAQNVSDALKQIPSDMIKTVEVITSPSAKYDAEGSGGIINIITKKNTLQGLTLNIDTGAGNRGSNLGLNGNYRKGKLGISLNGHGRAMYNVKGKSTSDQTATIDGVETITRQNASTLNQNLFGNYSLGMDYDISKTASLTGNIRFGTRNGMNTQDLSTEIYKAGALTGSNSRYVDSKNFSNTVDANLDYTKTFKPQQEFSLSGQFSRNNQKSKYLADLFDADGNVNSRQKNDNPSYNQEITFQADYQTPVAKNQLIEFGGKTIFRQVESDYKYYVAQGSDGEFVTDPSRKSNILNYNQNVMASYLSYQFATKNKWNFKVGSRYEYTVINADFKNSFTLDIPDYGNLVPSVNISKMINGKTFKWGYNRRLQRPGIQSLNPNLNLANPQNISLGNPYLKPEMTDNFEMSWSTSFKGTYLNFTGFYRHTGNSITSVRSNAADIRQIFSGTPYGEILTTALEGVSNSAIVTTSSNIGKEQAVGLNIFGNVNITPKFTIGGGTDIMYQMLSNGSQTTLKASNSGMTIGGRFFSNITLKNNWAVQGFGFVRSRQVQLQGTMGGFAFYSLGIRKEFADKRASVGAGLENFFNFNGFKVRSSFNSAAFTQKTTSTQFNTGVRVTFSYRIGKMSFNQPQRRRGKGINNDDVKDGGGGGGDAQPQQQNSTPATNGPGNRPGGGRPGGQKN</sequence>
<keyword evidence="6 8" id="KW-0472">Membrane</keyword>
<dbReference type="SUPFAM" id="SSF56935">
    <property type="entry name" value="Porins"/>
    <property type="match status" value="1"/>
</dbReference>
<evidence type="ECO:0000313" key="12">
    <source>
        <dbReference type="EMBL" id="SDL80197.1"/>
    </source>
</evidence>
<dbReference type="PANTHER" id="PTHR30069">
    <property type="entry name" value="TONB-DEPENDENT OUTER MEMBRANE RECEPTOR"/>
    <property type="match status" value="1"/>
</dbReference>
<keyword evidence="7 8" id="KW-0998">Cell outer membrane</keyword>
<dbReference type="PROSITE" id="PS52016">
    <property type="entry name" value="TONB_DEPENDENT_REC_3"/>
    <property type="match status" value="1"/>
</dbReference>
<dbReference type="Pfam" id="PF13620">
    <property type="entry name" value="CarboxypepD_reg"/>
    <property type="match status" value="1"/>
</dbReference>
<dbReference type="SUPFAM" id="SSF49452">
    <property type="entry name" value="Starch-binding domain-like"/>
    <property type="match status" value="1"/>
</dbReference>
<dbReference type="Gene3D" id="2.60.40.1120">
    <property type="entry name" value="Carboxypeptidase-like, regulatory domain"/>
    <property type="match status" value="1"/>
</dbReference>